<evidence type="ECO:0000256" key="2">
    <source>
        <dbReference type="ARBA" id="ARBA00022532"/>
    </source>
</evidence>
<keyword evidence="5" id="KW-0547">Nucleotide-binding</keyword>
<keyword evidence="3 9" id="KW-0436">Ligase</keyword>
<feature type="domain" description="ATP-grasp fold succinyl-CoA synthetase-type" evidence="8">
    <location>
        <begin position="106"/>
        <end position="183"/>
    </location>
</feature>
<evidence type="ECO:0000256" key="6">
    <source>
        <dbReference type="ARBA" id="ARBA00022840"/>
    </source>
</evidence>
<dbReference type="AlphaFoldDB" id="G5BX35"/>
<dbReference type="GO" id="GO:0006099">
    <property type="term" value="P:tricarboxylic acid cycle"/>
    <property type="evidence" value="ECO:0007669"/>
    <property type="project" value="UniProtKB-UniPathway"/>
</dbReference>
<dbReference type="Pfam" id="PF08442">
    <property type="entry name" value="ATP-grasp_2"/>
    <property type="match status" value="2"/>
</dbReference>
<dbReference type="PANTHER" id="PTHR11815">
    <property type="entry name" value="SUCCINYL-COA SYNTHETASE BETA CHAIN"/>
    <property type="match status" value="1"/>
</dbReference>
<sequence>MAVLVFYNRLLAAATLRSHQPWTALWATAQVLGNSGLFNNHGPQVQQQQQRNLSLHEYMSMELLQEAGVSIPKGYVAKSADEAYAIAKKLGSKDVVIKAQMLAGGSSQGGVNIEDVAAETPDAIVKEPVDIVEGIKKEQAVHLGQKMGFPPNIVDSAAENLVKLYNLFMKYDATMVEINPMVEDSDGAVLCMDAKINFDSNSAYR</sequence>
<dbReference type="PANTHER" id="PTHR11815:SF1">
    <property type="entry name" value="SUCCINATE--COA LIGASE [ADP-FORMING] SUBUNIT BETA, MITOCHONDRIAL"/>
    <property type="match status" value="1"/>
</dbReference>
<evidence type="ECO:0000256" key="4">
    <source>
        <dbReference type="ARBA" id="ARBA00022723"/>
    </source>
</evidence>
<protein>
    <submittedName>
        <fullName evidence="9">Succinyl-CoA ligase [ADP-forming] subunit beta, mitochondrial</fullName>
    </submittedName>
</protein>
<keyword evidence="6" id="KW-0067">ATP-binding</keyword>
<organism evidence="9 10">
    <name type="scientific">Heterocephalus glaber</name>
    <name type="common">Naked mole rat</name>
    <dbReference type="NCBI Taxonomy" id="10181"/>
    <lineage>
        <taxon>Eukaryota</taxon>
        <taxon>Metazoa</taxon>
        <taxon>Chordata</taxon>
        <taxon>Craniata</taxon>
        <taxon>Vertebrata</taxon>
        <taxon>Euteleostomi</taxon>
        <taxon>Mammalia</taxon>
        <taxon>Eutheria</taxon>
        <taxon>Euarchontoglires</taxon>
        <taxon>Glires</taxon>
        <taxon>Rodentia</taxon>
        <taxon>Hystricomorpha</taxon>
        <taxon>Bathyergidae</taxon>
        <taxon>Heterocephalus</taxon>
    </lineage>
</organism>
<dbReference type="InterPro" id="IPR013650">
    <property type="entry name" value="ATP-grasp_succ-CoA_synth-type"/>
</dbReference>
<dbReference type="Gene3D" id="3.30.1490.20">
    <property type="entry name" value="ATP-grasp fold, A domain"/>
    <property type="match status" value="1"/>
</dbReference>
<dbReference type="GO" id="GO:0006104">
    <property type="term" value="P:succinyl-CoA metabolic process"/>
    <property type="evidence" value="ECO:0007669"/>
    <property type="project" value="TreeGrafter"/>
</dbReference>
<keyword evidence="4" id="KW-0479">Metal-binding</keyword>
<dbReference type="UniPathway" id="UPA00223">
    <property type="reaction ID" value="UER00999"/>
</dbReference>
<dbReference type="GO" id="GO:0046872">
    <property type="term" value="F:metal ion binding"/>
    <property type="evidence" value="ECO:0007669"/>
    <property type="project" value="UniProtKB-KW"/>
</dbReference>
<proteinExistence type="predicted"/>
<keyword evidence="2" id="KW-0816">Tricarboxylic acid cycle</keyword>
<evidence type="ECO:0000256" key="5">
    <source>
        <dbReference type="ARBA" id="ARBA00022741"/>
    </source>
</evidence>
<comment type="cofactor">
    <cofactor evidence="1">
        <name>Mg(2+)</name>
        <dbReference type="ChEBI" id="CHEBI:18420"/>
    </cofactor>
</comment>
<dbReference type="Proteomes" id="UP000006813">
    <property type="component" value="Unassembled WGS sequence"/>
</dbReference>
<evidence type="ECO:0000259" key="8">
    <source>
        <dbReference type="Pfam" id="PF08442"/>
    </source>
</evidence>
<evidence type="ECO:0000256" key="1">
    <source>
        <dbReference type="ARBA" id="ARBA00001946"/>
    </source>
</evidence>
<dbReference type="InParanoid" id="G5BX35"/>
<dbReference type="GO" id="GO:0005739">
    <property type="term" value="C:mitochondrion"/>
    <property type="evidence" value="ECO:0007669"/>
    <property type="project" value="TreeGrafter"/>
</dbReference>
<accession>G5BX35</accession>
<dbReference type="EMBL" id="JH172314">
    <property type="protein sequence ID" value="EHB13846.1"/>
    <property type="molecule type" value="Genomic_DNA"/>
</dbReference>
<dbReference type="Gene3D" id="3.30.470.20">
    <property type="entry name" value="ATP-grasp fold, B domain"/>
    <property type="match status" value="2"/>
</dbReference>
<feature type="domain" description="ATP-grasp fold succinyl-CoA synthetase-type" evidence="8">
    <location>
        <begin position="55"/>
        <end position="105"/>
    </location>
</feature>
<dbReference type="STRING" id="10181.G5BX35"/>
<evidence type="ECO:0000256" key="3">
    <source>
        <dbReference type="ARBA" id="ARBA00022598"/>
    </source>
</evidence>
<evidence type="ECO:0000313" key="10">
    <source>
        <dbReference type="Proteomes" id="UP000006813"/>
    </source>
</evidence>
<dbReference type="GO" id="GO:0005524">
    <property type="term" value="F:ATP binding"/>
    <property type="evidence" value="ECO:0007669"/>
    <property type="project" value="UniProtKB-KW"/>
</dbReference>
<dbReference type="GO" id="GO:0042709">
    <property type="term" value="C:succinate-CoA ligase complex"/>
    <property type="evidence" value="ECO:0007669"/>
    <property type="project" value="TreeGrafter"/>
</dbReference>
<evidence type="ECO:0000313" key="9">
    <source>
        <dbReference type="EMBL" id="EHB13846.1"/>
    </source>
</evidence>
<dbReference type="FunFam" id="3.30.470.20:FF:000002">
    <property type="entry name" value="Succinate--CoA ligase [ADP-forming] subunit beta"/>
    <property type="match status" value="1"/>
</dbReference>
<gene>
    <name evidence="9" type="ORF">GW7_13079</name>
</gene>
<evidence type="ECO:0000256" key="7">
    <source>
        <dbReference type="ARBA" id="ARBA00022842"/>
    </source>
</evidence>
<name>G5BX35_HETGA</name>
<keyword evidence="7" id="KW-0460">Magnesium</keyword>
<dbReference type="SUPFAM" id="SSF56059">
    <property type="entry name" value="Glutathione synthetase ATP-binding domain-like"/>
    <property type="match status" value="1"/>
</dbReference>
<dbReference type="GO" id="GO:0004775">
    <property type="term" value="F:succinate-CoA ligase (ADP-forming) activity"/>
    <property type="evidence" value="ECO:0007669"/>
    <property type="project" value="TreeGrafter"/>
</dbReference>
<dbReference type="InterPro" id="IPR013815">
    <property type="entry name" value="ATP_grasp_subdomain_1"/>
</dbReference>
<reference evidence="9 10" key="1">
    <citation type="journal article" date="2011" name="Nature">
        <title>Genome sequencing reveals insights into physiology and longevity of the naked mole rat.</title>
        <authorList>
            <person name="Kim E.B."/>
            <person name="Fang X."/>
            <person name="Fushan A.A."/>
            <person name="Huang Z."/>
            <person name="Lobanov A.V."/>
            <person name="Han L."/>
            <person name="Marino S.M."/>
            <person name="Sun X."/>
            <person name="Turanov A.A."/>
            <person name="Yang P."/>
            <person name="Yim S.H."/>
            <person name="Zhao X."/>
            <person name="Kasaikina M.V."/>
            <person name="Stoletzki N."/>
            <person name="Peng C."/>
            <person name="Polak P."/>
            <person name="Xiong Z."/>
            <person name="Kiezun A."/>
            <person name="Zhu Y."/>
            <person name="Chen Y."/>
            <person name="Kryukov G.V."/>
            <person name="Zhang Q."/>
            <person name="Peshkin L."/>
            <person name="Yang L."/>
            <person name="Bronson R.T."/>
            <person name="Buffenstein R."/>
            <person name="Wang B."/>
            <person name="Han C."/>
            <person name="Li Q."/>
            <person name="Chen L."/>
            <person name="Zhao W."/>
            <person name="Sunyaev S.R."/>
            <person name="Park T.J."/>
            <person name="Zhang G."/>
            <person name="Wang J."/>
            <person name="Gladyshev V.N."/>
        </authorList>
    </citation>
    <scope>NUCLEOTIDE SEQUENCE [LARGE SCALE GENOMIC DNA]</scope>
</reference>